<keyword evidence="2" id="KW-1185">Reference proteome</keyword>
<dbReference type="InterPro" id="IPR025638">
    <property type="entry name" value="DUF4336"/>
</dbReference>
<dbReference type="Proteomes" id="UP000031643">
    <property type="component" value="Chromosome"/>
</dbReference>
<proteinExistence type="predicted"/>
<protein>
    <recommendedName>
        <fullName evidence="3">DUF4336 domain-containing protein</fullName>
    </recommendedName>
</protein>
<dbReference type="EMBL" id="AP014648">
    <property type="protein sequence ID" value="BAQ17178.1"/>
    <property type="molecule type" value="Genomic_DNA"/>
</dbReference>
<accession>A0A0A8K2J2</accession>
<sequence length="234" mass="26867">MALDPVGDNLWLTEGPIVDFYSFPYPTRMVIARFDNGDLWVWSPVKLDEDLRAEVDALGRVAHLVSPNKIHHLYLPGWHAAYPDAALWGPASTIKRFPALPFQQPLEDTPPSAWQPDIDQAWFRGSIMMDEIVFFHRPSQTVILADLIEAFSEEFLKEHWSWWQRPLAVLDGVTLKKPGAPREWRLSFTDRKPARAARDKVLGWPAERVIMAHGEWQRENGHAFLKRALAWLGG</sequence>
<gene>
    <name evidence="1" type="ORF">GL4_1724</name>
</gene>
<evidence type="ECO:0008006" key="3">
    <source>
        <dbReference type="Google" id="ProtNLM"/>
    </source>
</evidence>
<name>A0A0A8K2J2_9HYPH</name>
<dbReference type="AlphaFoldDB" id="A0A0A8K2J2"/>
<dbReference type="HOGENOM" id="CLU_056292_2_0_5"/>
<dbReference type="InterPro" id="IPR036866">
    <property type="entry name" value="RibonucZ/Hydroxyglut_hydro"/>
</dbReference>
<dbReference type="PANTHER" id="PTHR33835">
    <property type="entry name" value="YALI0C07656P"/>
    <property type="match status" value="1"/>
</dbReference>
<dbReference type="OrthoDB" id="450111at2"/>
<reference evidence="1 2" key="1">
    <citation type="submission" date="2014-09" db="EMBL/GenBank/DDBJ databases">
        <title>Genome sequencing of Methyloceanibacter caenitepidi Gela4.</title>
        <authorList>
            <person name="Takeuchi M."/>
            <person name="Susumu S."/>
            <person name="Kamagata Y."/>
            <person name="Oshima K."/>
            <person name="Hattori M."/>
            <person name="Iwasaki W."/>
        </authorList>
    </citation>
    <scope>NUCLEOTIDE SEQUENCE [LARGE SCALE GENOMIC DNA]</scope>
    <source>
        <strain evidence="1 2">Gela4</strain>
    </source>
</reference>
<evidence type="ECO:0000313" key="1">
    <source>
        <dbReference type="EMBL" id="BAQ17178.1"/>
    </source>
</evidence>
<organism evidence="1 2">
    <name type="scientific">Methyloceanibacter caenitepidi</name>
    <dbReference type="NCBI Taxonomy" id="1384459"/>
    <lineage>
        <taxon>Bacteria</taxon>
        <taxon>Pseudomonadati</taxon>
        <taxon>Pseudomonadota</taxon>
        <taxon>Alphaproteobacteria</taxon>
        <taxon>Hyphomicrobiales</taxon>
        <taxon>Hyphomicrobiaceae</taxon>
        <taxon>Methyloceanibacter</taxon>
    </lineage>
</organism>
<evidence type="ECO:0000313" key="2">
    <source>
        <dbReference type="Proteomes" id="UP000031643"/>
    </source>
</evidence>
<dbReference type="PANTHER" id="PTHR33835:SF1">
    <property type="entry name" value="METALLO-BETA-LACTAMASE DOMAIN-CONTAINING PROTEIN"/>
    <property type="match status" value="1"/>
</dbReference>
<dbReference type="KEGG" id="mcg:GL4_1724"/>
<dbReference type="RefSeq" id="WP_045366583.1">
    <property type="nucleotide sequence ID" value="NZ_AP014648.1"/>
</dbReference>
<dbReference type="SUPFAM" id="SSF56281">
    <property type="entry name" value="Metallo-hydrolase/oxidoreductase"/>
    <property type="match status" value="1"/>
</dbReference>
<dbReference type="Pfam" id="PF14234">
    <property type="entry name" value="DUF4336"/>
    <property type="match status" value="1"/>
</dbReference>
<dbReference type="STRING" id="1384459.GL4_1724"/>